<evidence type="ECO:0000256" key="1">
    <source>
        <dbReference type="PROSITE-ProRule" id="PRU00024"/>
    </source>
</evidence>
<gene>
    <name evidence="4" type="ORF">MCOR_24249</name>
</gene>
<dbReference type="Proteomes" id="UP000507470">
    <property type="component" value="Unassembled WGS sequence"/>
</dbReference>
<name>A0A6J8C1S6_MYTCO</name>
<dbReference type="AlphaFoldDB" id="A0A6J8C1S6"/>
<dbReference type="CDD" id="cd19757">
    <property type="entry name" value="Bbox1"/>
    <property type="match status" value="1"/>
</dbReference>
<reference evidence="4 5" key="1">
    <citation type="submission" date="2020-06" db="EMBL/GenBank/DDBJ databases">
        <authorList>
            <person name="Li R."/>
            <person name="Bekaert M."/>
        </authorList>
    </citation>
    <scope>NUCLEOTIDE SEQUENCE [LARGE SCALE GENOMIC DNA]</scope>
    <source>
        <strain evidence="5">wild</strain>
    </source>
</reference>
<dbReference type="SMART" id="SM00336">
    <property type="entry name" value="BBOX"/>
    <property type="match status" value="1"/>
</dbReference>
<accession>A0A6J8C1S6</accession>
<keyword evidence="1" id="KW-0479">Metal-binding</keyword>
<evidence type="ECO:0000313" key="5">
    <source>
        <dbReference type="Proteomes" id="UP000507470"/>
    </source>
</evidence>
<dbReference type="PROSITE" id="PS50119">
    <property type="entry name" value="ZF_BBOX"/>
    <property type="match status" value="1"/>
</dbReference>
<keyword evidence="2" id="KW-0175">Coiled coil</keyword>
<dbReference type="EMBL" id="CACVKT020004298">
    <property type="protein sequence ID" value="CAC5389030.1"/>
    <property type="molecule type" value="Genomic_DNA"/>
</dbReference>
<feature type="domain" description="B box-type" evidence="3">
    <location>
        <begin position="3"/>
        <end position="53"/>
    </location>
</feature>
<proteinExistence type="predicted"/>
<dbReference type="InterPro" id="IPR000315">
    <property type="entry name" value="Znf_B-box"/>
</dbReference>
<keyword evidence="5" id="KW-1185">Reference proteome</keyword>
<dbReference type="Gene3D" id="3.30.160.60">
    <property type="entry name" value="Classic Zinc Finger"/>
    <property type="match status" value="1"/>
</dbReference>
<organism evidence="4 5">
    <name type="scientific">Mytilus coruscus</name>
    <name type="common">Sea mussel</name>
    <dbReference type="NCBI Taxonomy" id="42192"/>
    <lineage>
        <taxon>Eukaryota</taxon>
        <taxon>Metazoa</taxon>
        <taxon>Spiralia</taxon>
        <taxon>Lophotrochozoa</taxon>
        <taxon>Mollusca</taxon>
        <taxon>Bivalvia</taxon>
        <taxon>Autobranchia</taxon>
        <taxon>Pteriomorphia</taxon>
        <taxon>Mytilida</taxon>
        <taxon>Mytiloidea</taxon>
        <taxon>Mytilidae</taxon>
        <taxon>Mytilinae</taxon>
        <taxon>Mytilus</taxon>
    </lineage>
</organism>
<dbReference type="SUPFAM" id="SSF57845">
    <property type="entry name" value="B-box zinc-binding domain"/>
    <property type="match status" value="1"/>
</dbReference>
<evidence type="ECO:0000313" key="4">
    <source>
        <dbReference type="EMBL" id="CAC5389030.1"/>
    </source>
</evidence>
<evidence type="ECO:0000256" key="2">
    <source>
        <dbReference type="SAM" id="Coils"/>
    </source>
</evidence>
<dbReference type="PANTHER" id="PTHR25462">
    <property type="entry name" value="BONUS, ISOFORM C-RELATED"/>
    <property type="match status" value="1"/>
</dbReference>
<dbReference type="GO" id="GO:0008270">
    <property type="term" value="F:zinc ion binding"/>
    <property type="evidence" value="ECO:0007669"/>
    <property type="project" value="UniProtKB-KW"/>
</dbReference>
<feature type="coiled-coil region" evidence="2">
    <location>
        <begin position="137"/>
        <end position="164"/>
    </location>
</feature>
<protein>
    <recommendedName>
        <fullName evidence="3">B box-type domain-containing protein</fullName>
    </recommendedName>
</protein>
<dbReference type="InterPro" id="IPR047153">
    <property type="entry name" value="TRIM45/56/19-like"/>
</dbReference>
<sequence length="188" mass="21759">MSRKLTVCGVCEYRNINKPSVVWCSKCDKGLCGKCKAHHSASKAPRDHSIVPISEYQKLPTNLLEITQTCPIHNEKYQIFCKKHDSPCCRRCVVETHDNCKELNAIDDVIRNVKSSSAFLEVEHMLAELSENFRRISKHRQNNIRSLKENKTKIEKEITETRILINNHLDKLQEILIKELYVAEEKGK</sequence>
<dbReference type="PANTHER" id="PTHR25462:SF296">
    <property type="entry name" value="MEIOTIC P26, ISOFORM F"/>
    <property type="match status" value="1"/>
</dbReference>
<evidence type="ECO:0000259" key="3">
    <source>
        <dbReference type="PROSITE" id="PS50119"/>
    </source>
</evidence>
<keyword evidence="1" id="KW-0862">Zinc</keyword>
<dbReference type="Pfam" id="PF22586">
    <property type="entry name" value="ANCHR-like_BBOX"/>
    <property type="match status" value="1"/>
</dbReference>
<keyword evidence="1" id="KW-0863">Zinc-finger</keyword>